<dbReference type="KEGG" id="kin:AB182_12540"/>
<reference evidence="1 2" key="1">
    <citation type="submission" date="2015-06" db="EMBL/GenBank/DDBJ databases">
        <title>Rapid spread of a carbapenem resistance gene driven by multiple levels of genetic mobility.</title>
        <authorList>
            <person name="Sheppard A.E."/>
            <person name="Stoesser N."/>
            <person name="Wilson D."/>
            <person name="Sebra R."/>
            <person name="Kasarskis A."/>
            <person name="Anson L."/>
            <person name="Giess A."/>
            <person name="Pankhurst L."/>
            <person name="Vaughan A."/>
            <person name="Grim C.J."/>
            <person name="Cox H."/>
            <person name="Yeh A."/>
            <person name="Sifri C.D."/>
            <person name="Walker S."/>
            <person name="Peto T.E."/>
            <person name="Crook D.W."/>
            <person name="Mathers A.J."/>
        </authorList>
    </citation>
    <scope>NUCLEOTIDE SEQUENCE [LARGE SCALE GENOMIC DNA]</scope>
    <source>
        <strain evidence="1 2">CAV1151</strain>
    </source>
</reference>
<organism evidence="1 2">
    <name type="scientific">Phytobacter ursingii</name>
    <dbReference type="NCBI Taxonomy" id="1972431"/>
    <lineage>
        <taxon>Bacteria</taxon>
        <taxon>Pseudomonadati</taxon>
        <taxon>Pseudomonadota</taxon>
        <taxon>Gammaproteobacteria</taxon>
        <taxon>Enterobacterales</taxon>
        <taxon>Enterobacteriaceae</taxon>
        <taxon>Phytobacter</taxon>
    </lineage>
</organism>
<protein>
    <submittedName>
        <fullName evidence="1">Uncharacterized protein</fullName>
    </submittedName>
</protein>
<evidence type="ECO:0000313" key="2">
    <source>
        <dbReference type="Proteomes" id="UP000035479"/>
    </source>
</evidence>
<dbReference type="Proteomes" id="UP000035479">
    <property type="component" value="Chromosome"/>
</dbReference>
<sequence>MKFTPWMLIVLTVTSVLSIEGSLAKTQVLSDGQVKQKVIEESIAAYPGPCACPFNQARNGSSCGKRSAWSKPGGYDPICYASEVTPQMIKAWREEHKQ</sequence>
<dbReference type="AlphaFoldDB" id="A0AAC8QNK3"/>
<accession>A0AAC8QNK3</accession>
<evidence type="ECO:0000313" key="1">
    <source>
        <dbReference type="EMBL" id="AKL12089.1"/>
    </source>
</evidence>
<dbReference type="RefSeq" id="WP_047370392.1">
    <property type="nucleotide sequence ID" value="NZ_CP011602.1"/>
</dbReference>
<proteinExistence type="predicted"/>
<gene>
    <name evidence="1" type="ORF">AB182_12540</name>
</gene>
<name>A0AAC8QNK3_9ENTR</name>
<dbReference type="EMBL" id="CP011602">
    <property type="protein sequence ID" value="AKL12089.1"/>
    <property type="molecule type" value="Genomic_DNA"/>
</dbReference>